<sequence length="362" mass="39820">MEARQKRKRRKPWWLWILFGLLVIIAAVFIWLFTVYNAVGNLHKTGEDSKFSQFKDDNTTAEPPKWEGTERVNILLMGGDGRGLEKNQVARSDSMIVLSVDPATKKGHVFSVLRDTYVEIPGHGSGRINTAVTLGGERLARTTIGELLGLDIQYYVYTEFEGFKSLVDAIGGVDFYVEKDMNYVDNADKNKYDIHLKKGQQHLDGDKALQYVRFRHDQMSDFTRTGRQREFLSAVAHKVLSGWNILRMTNIINSVSEDIETNLSVEDMLKLGQLGLSIDMAGSDQVPPMDLISSDKVGGAAVIGISDEGKLRQFVQDSLAKDNTPGTGTGTDDTSTDGTSTTNSTDGTDGSSGSSSSSDTSN</sequence>
<feature type="domain" description="Cell envelope-related transcriptional attenuator" evidence="4">
    <location>
        <begin position="91"/>
        <end position="240"/>
    </location>
</feature>
<protein>
    <submittedName>
        <fullName evidence="5">Cell envelope-related transcriptional attenuator</fullName>
    </submittedName>
</protein>
<evidence type="ECO:0000313" key="5">
    <source>
        <dbReference type="EMBL" id="EFM10261.1"/>
    </source>
</evidence>
<dbReference type="InterPro" id="IPR004474">
    <property type="entry name" value="LytR_CpsA_psr"/>
</dbReference>
<keyword evidence="3" id="KW-0472">Membrane</keyword>
<evidence type="ECO:0000256" key="2">
    <source>
        <dbReference type="SAM" id="MobiDB-lite"/>
    </source>
</evidence>
<reference evidence="5 6" key="1">
    <citation type="submission" date="2010-07" db="EMBL/GenBank/DDBJ databases">
        <title>The draft genome of Paenibacillus curdlanolyticus YK9.</title>
        <authorList>
            <consortium name="US DOE Joint Genome Institute (JGI-PGF)"/>
            <person name="Lucas S."/>
            <person name="Copeland A."/>
            <person name="Lapidus A."/>
            <person name="Cheng J.-F."/>
            <person name="Bruce D."/>
            <person name="Goodwin L."/>
            <person name="Pitluck S."/>
            <person name="Land M.L."/>
            <person name="Hauser L."/>
            <person name="Chang Y.-J."/>
            <person name="Jeffries C."/>
            <person name="Anderson I.J."/>
            <person name="Johnson E."/>
            <person name="Loganathan U."/>
            <person name="Mulhopadhyay B."/>
            <person name="Kyrpides N."/>
            <person name="Woyke T.J."/>
        </authorList>
    </citation>
    <scope>NUCLEOTIDE SEQUENCE [LARGE SCALE GENOMIC DNA]</scope>
    <source>
        <strain evidence="5 6">YK9</strain>
    </source>
</reference>
<dbReference type="EMBL" id="AEDD01000007">
    <property type="protein sequence ID" value="EFM10261.1"/>
    <property type="molecule type" value="Genomic_DNA"/>
</dbReference>
<dbReference type="eggNOG" id="COG1316">
    <property type="taxonomic scope" value="Bacteria"/>
</dbReference>
<name>E0IAX0_9BACL</name>
<keyword evidence="3" id="KW-0812">Transmembrane</keyword>
<dbReference type="Proteomes" id="UP000005387">
    <property type="component" value="Unassembled WGS sequence"/>
</dbReference>
<accession>E0IAX0</accession>
<gene>
    <name evidence="5" type="ORF">PaecuDRAFT_2697</name>
</gene>
<dbReference type="Pfam" id="PF03816">
    <property type="entry name" value="LytR_cpsA_psr"/>
    <property type="match status" value="1"/>
</dbReference>
<dbReference type="RefSeq" id="WP_006038687.1">
    <property type="nucleotide sequence ID" value="NZ_AEDD01000007.1"/>
</dbReference>
<feature type="transmembrane region" description="Helical" evidence="3">
    <location>
        <begin position="12"/>
        <end position="33"/>
    </location>
</feature>
<dbReference type="Gene3D" id="3.40.630.190">
    <property type="entry name" value="LCP protein"/>
    <property type="match status" value="1"/>
</dbReference>
<keyword evidence="6" id="KW-1185">Reference proteome</keyword>
<dbReference type="OrthoDB" id="9782542at2"/>
<keyword evidence="3" id="KW-1133">Transmembrane helix</keyword>
<dbReference type="PANTHER" id="PTHR33392">
    <property type="entry name" value="POLYISOPRENYL-TEICHOIC ACID--PEPTIDOGLYCAN TEICHOIC ACID TRANSFERASE TAGU"/>
    <property type="match status" value="1"/>
</dbReference>
<feature type="compositionally biased region" description="Low complexity" evidence="2">
    <location>
        <begin position="322"/>
        <end position="362"/>
    </location>
</feature>
<dbReference type="InterPro" id="IPR050922">
    <property type="entry name" value="LytR/CpsA/Psr_CW_biosynth"/>
</dbReference>
<proteinExistence type="inferred from homology"/>
<feature type="region of interest" description="Disordered" evidence="2">
    <location>
        <begin position="316"/>
        <end position="362"/>
    </location>
</feature>
<evidence type="ECO:0000313" key="6">
    <source>
        <dbReference type="Proteomes" id="UP000005387"/>
    </source>
</evidence>
<comment type="similarity">
    <text evidence="1">Belongs to the LytR/CpsA/Psr (LCP) family.</text>
</comment>
<organism evidence="5 6">
    <name type="scientific">Paenibacillus curdlanolyticus YK9</name>
    <dbReference type="NCBI Taxonomy" id="717606"/>
    <lineage>
        <taxon>Bacteria</taxon>
        <taxon>Bacillati</taxon>
        <taxon>Bacillota</taxon>
        <taxon>Bacilli</taxon>
        <taxon>Bacillales</taxon>
        <taxon>Paenibacillaceae</taxon>
        <taxon>Paenibacillus</taxon>
    </lineage>
</organism>
<dbReference type="STRING" id="717606.PaecuDRAFT_2697"/>
<evidence type="ECO:0000256" key="1">
    <source>
        <dbReference type="ARBA" id="ARBA00006068"/>
    </source>
</evidence>
<evidence type="ECO:0000256" key="3">
    <source>
        <dbReference type="SAM" id="Phobius"/>
    </source>
</evidence>
<dbReference type="PANTHER" id="PTHR33392:SF6">
    <property type="entry name" value="POLYISOPRENYL-TEICHOIC ACID--PEPTIDOGLYCAN TEICHOIC ACID TRANSFERASE TAGU"/>
    <property type="match status" value="1"/>
</dbReference>
<dbReference type="AlphaFoldDB" id="E0IAX0"/>
<evidence type="ECO:0000259" key="4">
    <source>
        <dbReference type="Pfam" id="PF03816"/>
    </source>
</evidence>
<dbReference type="NCBIfam" id="TIGR00350">
    <property type="entry name" value="lytR_cpsA_psr"/>
    <property type="match status" value="1"/>
</dbReference>